<comment type="caution">
    <text evidence="3">The sequence shown here is derived from an EMBL/GenBank/DDBJ whole genome shotgun (WGS) entry which is preliminary data.</text>
</comment>
<dbReference type="AlphaFoldDB" id="A0A1R2AP36"/>
<evidence type="ECO:0000313" key="3">
    <source>
        <dbReference type="EMBL" id="OMJ66293.1"/>
    </source>
</evidence>
<feature type="coiled-coil region" evidence="1">
    <location>
        <begin position="171"/>
        <end position="244"/>
    </location>
</feature>
<gene>
    <name evidence="3" type="ORF">SteCoe_36907</name>
</gene>
<proteinExistence type="predicted"/>
<keyword evidence="1" id="KW-0175">Coiled coil</keyword>
<evidence type="ECO:0000256" key="1">
    <source>
        <dbReference type="SAM" id="Coils"/>
    </source>
</evidence>
<protein>
    <submittedName>
        <fullName evidence="3">Uncharacterized protein</fullName>
    </submittedName>
</protein>
<dbReference type="EMBL" id="MPUH01001758">
    <property type="protein sequence ID" value="OMJ66293.1"/>
    <property type="molecule type" value="Genomic_DNA"/>
</dbReference>
<feature type="region of interest" description="Disordered" evidence="2">
    <location>
        <begin position="519"/>
        <end position="547"/>
    </location>
</feature>
<dbReference type="Proteomes" id="UP000187209">
    <property type="component" value="Unassembled WGS sequence"/>
</dbReference>
<feature type="compositionally biased region" description="Polar residues" evidence="2">
    <location>
        <begin position="537"/>
        <end position="547"/>
    </location>
</feature>
<feature type="compositionally biased region" description="Low complexity" evidence="2">
    <location>
        <begin position="519"/>
        <end position="530"/>
    </location>
</feature>
<accession>A0A1R2AP36</accession>
<evidence type="ECO:0000256" key="2">
    <source>
        <dbReference type="SAM" id="MobiDB-lite"/>
    </source>
</evidence>
<evidence type="ECO:0000313" key="4">
    <source>
        <dbReference type="Proteomes" id="UP000187209"/>
    </source>
</evidence>
<sequence length="547" mass="62799">MIDNYHLSVVKIEGIQEISNCYCYIYLGNNIIRVLTLESFDIQPIPIAKGTLKFVVEDSQSSNTLASLSFSSKIFKGLGFHWMPLYTSNEQYLTEIPDEVGLPRILLDIQANVLSPVQELTEESETIEESSEGGFSDDVIHLKAKIMKMTLMISELEEKILMQKRQSGEEIQSLQVKNLEKSRKLEEQVKELQNCMTKQEEYSSRLYKENIGLKGILEEVEDYKELLTKKMEKVIEEAEARENSILVMLQKKDLEIFALNMKLKKIREFDVCRQSGISAFGIRGNWEKRVDVYKEESFEIKGESQKGKICGMCKGEGVKVKEENCCEGYKKRVFDVVKGQFICCQKEKGCKKIAEVNKTETLSVYNIGKSSGKAEDSIQLTNIIKEKESLSRKLFEAELKISSFKLKCLEEIDNKVKKFLSDRKLDNFAMICHELVYCVATKKVNVFIKNDVIYCKIGESTKRFDVFIRNNCSHNVEVFKKKQGTNGGLNSHKRFYTSLEFDRITNSIIHKTFDSSTRAKSNSIKKNSASPKRRKSFSPTSRKITTR</sequence>
<organism evidence="3 4">
    <name type="scientific">Stentor coeruleus</name>
    <dbReference type="NCBI Taxonomy" id="5963"/>
    <lineage>
        <taxon>Eukaryota</taxon>
        <taxon>Sar</taxon>
        <taxon>Alveolata</taxon>
        <taxon>Ciliophora</taxon>
        <taxon>Postciliodesmatophora</taxon>
        <taxon>Heterotrichea</taxon>
        <taxon>Heterotrichida</taxon>
        <taxon>Stentoridae</taxon>
        <taxon>Stentor</taxon>
    </lineage>
</organism>
<reference evidence="3 4" key="1">
    <citation type="submission" date="2016-11" db="EMBL/GenBank/DDBJ databases">
        <title>The macronuclear genome of Stentor coeruleus: a giant cell with tiny introns.</title>
        <authorList>
            <person name="Slabodnick M."/>
            <person name="Ruby J.G."/>
            <person name="Reiff S.B."/>
            <person name="Swart E.C."/>
            <person name="Gosai S."/>
            <person name="Prabakaran S."/>
            <person name="Witkowska E."/>
            <person name="Larue G.E."/>
            <person name="Fisher S."/>
            <person name="Freeman R.M."/>
            <person name="Gunawardena J."/>
            <person name="Chu W."/>
            <person name="Stover N.A."/>
            <person name="Gregory B.D."/>
            <person name="Nowacki M."/>
            <person name="Derisi J."/>
            <person name="Roy S.W."/>
            <person name="Marshall W.F."/>
            <person name="Sood P."/>
        </authorList>
    </citation>
    <scope>NUCLEOTIDE SEQUENCE [LARGE SCALE GENOMIC DNA]</scope>
    <source>
        <strain evidence="3">WM001</strain>
    </source>
</reference>
<keyword evidence="4" id="KW-1185">Reference proteome</keyword>
<name>A0A1R2AP36_9CILI</name>